<organism evidence="2 3">
    <name type="scientific">Bifidobacterium dentium (strain ATCC 27534 / DSM 20436 / JCM 1195 / Bd1)</name>
    <dbReference type="NCBI Taxonomy" id="401473"/>
    <lineage>
        <taxon>Bacteria</taxon>
        <taxon>Bacillati</taxon>
        <taxon>Actinomycetota</taxon>
        <taxon>Actinomycetes</taxon>
        <taxon>Bifidobacteriales</taxon>
        <taxon>Bifidobacteriaceae</taxon>
        <taxon>Bifidobacterium</taxon>
    </lineage>
</organism>
<gene>
    <name evidence="2" type="ordered locus">BDP_1240</name>
</gene>
<sequence length="137" mass="15498">MITTSEIEDEPKKGTYTISDKPDDNGYYVLDLRFDDMGECTSDTSDTLDACKGKSFDITRFEIQPATGSDDGYISSFSLRPVLSKKQQKKVAKGKYYNNCAWSLGYMWYNGGNLGDCALDSSSFEPIKPEYWTMIRQ</sequence>
<evidence type="ECO:0000313" key="3">
    <source>
        <dbReference type="Proteomes" id="UP000008693"/>
    </source>
</evidence>
<feature type="region of interest" description="Disordered" evidence="1">
    <location>
        <begin position="1"/>
        <end position="23"/>
    </location>
</feature>
<keyword evidence="3" id="KW-1185">Reference proteome</keyword>
<dbReference type="Proteomes" id="UP000008693">
    <property type="component" value="Chromosome"/>
</dbReference>
<reference evidence="2 3" key="1">
    <citation type="journal article" date="2009" name="PLoS Genet.">
        <title>The Bifidobacterium dentium Bd1 genome sequence reflects its genetic adaptation to the human oral cavity.</title>
        <authorList>
            <person name="Ventura M."/>
            <person name="Turroni F."/>
            <person name="Zomer A."/>
            <person name="Foroni E."/>
            <person name="Giubellini V."/>
            <person name="Bottacini F."/>
            <person name="Canchaya C."/>
            <person name="Claesson M.J."/>
            <person name="He F."/>
            <person name="Mantzourani M."/>
            <person name="Mulas L."/>
            <person name="Ferrarini A."/>
            <person name="Gao B."/>
            <person name="Delledonne M."/>
            <person name="Henrissat B."/>
            <person name="Coutinho P."/>
            <person name="Oggioni M."/>
            <person name="Gupta R.S."/>
            <person name="Zhang Z."/>
            <person name="Beighton D."/>
            <person name="Fitzgerald G.F."/>
            <person name="O'Toole P.W."/>
            <person name="van Sinderen D."/>
        </authorList>
    </citation>
    <scope>NUCLEOTIDE SEQUENCE [LARGE SCALE GENOMIC DNA]</scope>
    <source>
        <strain evidence="3">ATCC 27534 / DSM 20436 / JCM 1195 / Bd1</strain>
    </source>
</reference>
<protein>
    <submittedName>
        <fullName evidence="2">Uncharacterized protein</fullName>
    </submittedName>
</protein>
<dbReference type="EMBL" id="CP001750">
    <property type="protein sequence ID" value="ADB09864.1"/>
    <property type="molecule type" value="Genomic_DNA"/>
</dbReference>
<proteinExistence type="predicted"/>
<dbReference type="KEGG" id="bde:BDP_1240"/>
<dbReference type="AlphaFoldDB" id="D2QAM8"/>
<name>D2QAM8_BIFDB</name>
<evidence type="ECO:0000313" key="2">
    <source>
        <dbReference type="EMBL" id="ADB09864.1"/>
    </source>
</evidence>
<dbReference type="HOGENOM" id="CLU_1861287_0_0_11"/>
<accession>D2QAM8</accession>
<evidence type="ECO:0000256" key="1">
    <source>
        <dbReference type="SAM" id="MobiDB-lite"/>
    </source>
</evidence>